<evidence type="ECO:0000259" key="5">
    <source>
        <dbReference type="Pfam" id="PF02894"/>
    </source>
</evidence>
<comment type="similarity">
    <text evidence="1">Belongs to the Gfo/Idh/MocA family.</text>
</comment>
<keyword evidence="2 6" id="KW-0560">Oxidoreductase</keyword>
<dbReference type="InterPro" id="IPR036291">
    <property type="entry name" value="NAD(P)-bd_dom_sf"/>
</dbReference>
<dbReference type="InterPro" id="IPR008354">
    <property type="entry name" value="Glc-Fru_OxRdtase_bac"/>
</dbReference>
<dbReference type="InterPro" id="IPR050984">
    <property type="entry name" value="Gfo/Idh/MocA_domain"/>
</dbReference>
<dbReference type="Proteomes" id="UP000501534">
    <property type="component" value="Chromosome"/>
</dbReference>
<sequence length="370" mass="40672">MASQWKTSPVRYAVVGLGYISQSAVLPAFAHAKRNSVLAALVSDDPKKLAKLGQRYQVSTRIDYSAYDELLDSGAIDAVYIALPNTLHRDYTERAAKRGIHVLCEKPLAATSDDCRAMIEACAAAKVKLMTAYRLHFEPANLAAIEAVRTKIGEPRFFTSTFGNPVKAPNIRLSAELGGGTLYDIGIYCINAARHLFEAEPYEVFAATVHGNDPRFDEVEESAACVLRFPGDRLASFTCSFGSDEEVVFQVVGTKGRVELDQAYEIAIEKTLTVAKGSKKRPRTFKKNDQFAAELLHFSDCVLTDRTPIAPGEEGLKDLLVIEALYESARTGHPVTLEESEAPPAFSRKQEIRRPPVRKTPMIHARPPSA</sequence>
<proteinExistence type="inferred from homology"/>
<gene>
    <name evidence="6" type="primary">gfo_2</name>
    <name evidence="6" type="ORF">DSM104443_02114</name>
</gene>
<reference evidence="6 7" key="1">
    <citation type="submission" date="2020-04" db="EMBL/GenBank/DDBJ databases">
        <title>Usitatibacter rugosus gen. nov., sp. nov. and Usitatibacter palustris sp. nov., novel members of Usitatibacteraceae fam. nov. within the order Nitrosomonadales isolated from soil.</title>
        <authorList>
            <person name="Huber K.J."/>
            <person name="Neumann-Schaal M."/>
            <person name="Geppert A."/>
            <person name="Luckner M."/>
            <person name="Wanner G."/>
            <person name="Overmann J."/>
        </authorList>
    </citation>
    <scope>NUCLEOTIDE SEQUENCE [LARGE SCALE GENOMIC DNA]</scope>
    <source>
        <strain evidence="6 7">0125_3</strain>
    </source>
</reference>
<dbReference type="Pfam" id="PF01408">
    <property type="entry name" value="GFO_IDH_MocA"/>
    <property type="match status" value="1"/>
</dbReference>
<accession>A0A6M4GXD3</accession>
<evidence type="ECO:0000259" key="4">
    <source>
        <dbReference type="Pfam" id="PF01408"/>
    </source>
</evidence>
<dbReference type="PANTHER" id="PTHR22604:SF105">
    <property type="entry name" value="TRANS-1,2-DIHYDROBENZENE-1,2-DIOL DEHYDROGENASE"/>
    <property type="match status" value="1"/>
</dbReference>
<evidence type="ECO:0000256" key="3">
    <source>
        <dbReference type="SAM" id="MobiDB-lite"/>
    </source>
</evidence>
<evidence type="ECO:0000313" key="7">
    <source>
        <dbReference type="Proteomes" id="UP000501534"/>
    </source>
</evidence>
<protein>
    <submittedName>
        <fullName evidence="6">Glucose--fructose oxidoreductase</fullName>
        <ecNumber evidence="6">1.1.99.28</ecNumber>
    </submittedName>
</protein>
<evidence type="ECO:0000313" key="6">
    <source>
        <dbReference type="EMBL" id="QJR11043.1"/>
    </source>
</evidence>
<dbReference type="PANTHER" id="PTHR22604">
    <property type="entry name" value="OXIDOREDUCTASES"/>
    <property type="match status" value="1"/>
</dbReference>
<dbReference type="EC" id="1.1.99.28" evidence="6"/>
<dbReference type="GO" id="GO:0000166">
    <property type="term" value="F:nucleotide binding"/>
    <property type="evidence" value="ECO:0007669"/>
    <property type="project" value="InterPro"/>
</dbReference>
<dbReference type="InterPro" id="IPR004104">
    <property type="entry name" value="Gfo/Idh/MocA-like_OxRdtase_C"/>
</dbReference>
<dbReference type="AlphaFoldDB" id="A0A6M4GXD3"/>
<feature type="region of interest" description="Disordered" evidence="3">
    <location>
        <begin position="335"/>
        <end position="370"/>
    </location>
</feature>
<dbReference type="Gene3D" id="3.40.50.720">
    <property type="entry name" value="NAD(P)-binding Rossmann-like Domain"/>
    <property type="match status" value="1"/>
</dbReference>
<dbReference type="Gene3D" id="3.30.360.10">
    <property type="entry name" value="Dihydrodipicolinate Reductase, domain 2"/>
    <property type="match status" value="1"/>
</dbReference>
<evidence type="ECO:0000256" key="1">
    <source>
        <dbReference type="ARBA" id="ARBA00010928"/>
    </source>
</evidence>
<dbReference type="Pfam" id="PF02894">
    <property type="entry name" value="GFO_IDH_MocA_C"/>
    <property type="match status" value="1"/>
</dbReference>
<dbReference type="KEGG" id="uru:DSM104443_02114"/>
<evidence type="ECO:0000256" key="2">
    <source>
        <dbReference type="ARBA" id="ARBA00023002"/>
    </source>
</evidence>
<keyword evidence="7" id="KW-1185">Reference proteome</keyword>
<feature type="domain" description="Gfo/Idh/MocA-like oxidoreductase N-terminal" evidence="4">
    <location>
        <begin position="10"/>
        <end position="132"/>
    </location>
</feature>
<name>A0A6M4GXD3_9PROT</name>
<dbReference type="EMBL" id="CP053069">
    <property type="protein sequence ID" value="QJR11043.1"/>
    <property type="molecule type" value="Genomic_DNA"/>
</dbReference>
<dbReference type="PRINTS" id="PR01775">
    <property type="entry name" value="GLFROXRDTASE"/>
</dbReference>
<dbReference type="SUPFAM" id="SSF51735">
    <property type="entry name" value="NAD(P)-binding Rossmann-fold domains"/>
    <property type="match status" value="1"/>
</dbReference>
<dbReference type="SUPFAM" id="SSF55347">
    <property type="entry name" value="Glyceraldehyde-3-phosphate dehydrogenase-like, C-terminal domain"/>
    <property type="match status" value="1"/>
</dbReference>
<dbReference type="RefSeq" id="WP_246232841.1">
    <property type="nucleotide sequence ID" value="NZ_CP053069.1"/>
</dbReference>
<feature type="domain" description="Gfo/Idh/MocA-like oxidoreductase C-terminal" evidence="5">
    <location>
        <begin position="150"/>
        <end position="337"/>
    </location>
</feature>
<organism evidence="6 7">
    <name type="scientific">Usitatibacter rugosus</name>
    <dbReference type="NCBI Taxonomy" id="2732067"/>
    <lineage>
        <taxon>Bacteria</taxon>
        <taxon>Pseudomonadati</taxon>
        <taxon>Pseudomonadota</taxon>
        <taxon>Betaproteobacteria</taxon>
        <taxon>Nitrosomonadales</taxon>
        <taxon>Usitatibacteraceae</taxon>
        <taxon>Usitatibacter</taxon>
    </lineage>
</organism>
<dbReference type="InterPro" id="IPR000683">
    <property type="entry name" value="Gfo/Idh/MocA-like_OxRdtase_N"/>
</dbReference>
<dbReference type="GO" id="GO:0047061">
    <property type="term" value="F:glucose-fructose oxidoreductase activity"/>
    <property type="evidence" value="ECO:0007669"/>
    <property type="project" value="UniProtKB-EC"/>
</dbReference>